<proteinExistence type="predicted"/>
<dbReference type="RefSeq" id="WP_274373355.1">
    <property type="nucleotide sequence ID" value="NZ_CP072943.1"/>
</dbReference>
<protein>
    <submittedName>
        <fullName evidence="1">Uncharacterized protein</fullName>
    </submittedName>
</protein>
<sequence>MKAIGSIALHFTLEQACPLERHDVRSALLGCLIEAACPGSAAADREISLRVGPGLDARGGYGGLILCASRPEAYDLLLYAAARSLTTPTVTPWGLLRTVHILSEPGRHPFLRRIFLGKIRPAPLRETVSLRSHSPVVAPFDLLGDLRQAQDELARLLGETGLRPQEELSPWVFRRITLRRTGNAPETCSVKVELMSSHPYAAPILDYAILRGFGADRSLGQGCLDLDRPPRRNDP</sequence>
<dbReference type="Proteomes" id="UP000671879">
    <property type="component" value="Chromosome"/>
</dbReference>
<dbReference type="EMBL" id="CP072943">
    <property type="protein sequence ID" value="QTX32141.1"/>
    <property type="molecule type" value="Genomic_DNA"/>
</dbReference>
<keyword evidence="2" id="KW-1185">Reference proteome</keyword>
<evidence type="ECO:0000313" key="1">
    <source>
        <dbReference type="EMBL" id="QTX32141.1"/>
    </source>
</evidence>
<name>A0A9Q7EYL2_9BACT</name>
<reference evidence="2" key="1">
    <citation type="submission" date="2021-04" db="EMBL/GenBank/DDBJ databases">
        <title>A novel Synergistetes isolate from a pyrite-forming mixed culture.</title>
        <authorList>
            <person name="Bunk B."/>
            <person name="Sproer C."/>
            <person name="Spring S."/>
            <person name="Pester M."/>
        </authorList>
    </citation>
    <scope>NUCLEOTIDE SEQUENCE [LARGE SCALE GENOMIC DNA]</scope>
    <source>
        <strain evidence="2">J.5.4.2-T.3.5.2</strain>
    </source>
</reference>
<evidence type="ECO:0000313" key="2">
    <source>
        <dbReference type="Proteomes" id="UP000671879"/>
    </source>
</evidence>
<dbReference type="AlphaFoldDB" id="A0A9Q7EYL2"/>
<organism evidence="1 2">
    <name type="scientific">Aminithiophilus ramosus</name>
    <dbReference type="NCBI Taxonomy" id="3029084"/>
    <lineage>
        <taxon>Bacteria</taxon>
        <taxon>Thermotogati</taxon>
        <taxon>Synergistota</taxon>
        <taxon>Synergistia</taxon>
        <taxon>Synergistales</taxon>
        <taxon>Aminithiophilaceae</taxon>
        <taxon>Aminithiophilus</taxon>
    </lineage>
</organism>
<dbReference type="KEGG" id="aram:KAR29_12655"/>
<gene>
    <name evidence="1" type="ORF">KAR29_12655</name>
</gene>
<accession>A0A9Q7EYL2</accession>